<dbReference type="InterPro" id="IPR011017">
    <property type="entry name" value="TRASH_dom"/>
</dbReference>
<protein>
    <submittedName>
        <fullName evidence="3">YHS domain-containing protein</fullName>
    </submittedName>
</protein>
<dbReference type="InterPro" id="IPR012348">
    <property type="entry name" value="RNR-like"/>
</dbReference>
<feature type="domain" description="TRASH" evidence="1">
    <location>
        <begin position="4"/>
        <end position="42"/>
    </location>
</feature>
<dbReference type="SUPFAM" id="SSF47240">
    <property type="entry name" value="Ferritin-like"/>
    <property type="match status" value="1"/>
</dbReference>
<gene>
    <name evidence="3" type="ORF">ENU08_02960</name>
    <name evidence="2" type="ORF">ENU41_06200</name>
</gene>
<dbReference type="AlphaFoldDB" id="A0A7C4NLB4"/>
<dbReference type="Pfam" id="PF04945">
    <property type="entry name" value="YHS"/>
    <property type="match status" value="1"/>
</dbReference>
<organism evidence="3">
    <name type="scientific">Ignisphaera aggregans</name>
    <dbReference type="NCBI Taxonomy" id="334771"/>
    <lineage>
        <taxon>Archaea</taxon>
        <taxon>Thermoproteota</taxon>
        <taxon>Thermoprotei</taxon>
        <taxon>Desulfurococcales</taxon>
        <taxon>Desulfurococcaceae</taxon>
        <taxon>Ignisphaera</taxon>
    </lineage>
</organism>
<evidence type="ECO:0000313" key="3">
    <source>
        <dbReference type="EMBL" id="HGQ64182.1"/>
    </source>
</evidence>
<dbReference type="SMART" id="SM00746">
    <property type="entry name" value="TRASH"/>
    <property type="match status" value="1"/>
</dbReference>
<dbReference type="InterPro" id="IPR009078">
    <property type="entry name" value="Ferritin-like_SF"/>
</dbReference>
<evidence type="ECO:0000313" key="2">
    <source>
        <dbReference type="EMBL" id="HGQ36249.1"/>
    </source>
</evidence>
<dbReference type="GO" id="GO:0016491">
    <property type="term" value="F:oxidoreductase activity"/>
    <property type="evidence" value="ECO:0007669"/>
    <property type="project" value="InterPro"/>
</dbReference>
<sequence>MVVDPVCGMKVDPSKVRFKTVYRGKIYYFCSARCKKVFEENPEHYLVQGPKGMPSNG</sequence>
<dbReference type="EMBL" id="DTCK01000039">
    <property type="protein sequence ID" value="HGQ36249.1"/>
    <property type="molecule type" value="Genomic_DNA"/>
</dbReference>
<reference evidence="3" key="1">
    <citation type="journal article" date="2020" name="mSystems">
        <title>Genome- and Community-Level Interaction Insights into Carbon Utilization and Element Cycling Functions of Hydrothermarchaeota in Hydrothermal Sediment.</title>
        <authorList>
            <person name="Zhou Z."/>
            <person name="Liu Y."/>
            <person name="Xu W."/>
            <person name="Pan J."/>
            <person name="Luo Z.H."/>
            <person name="Li M."/>
        </authorList>
    </citation>
    <scope>NUCLEOTIDE SEQUENCE [LARGE SCALE GENOMIC DNA]</scope>
    <source>
        <strain evidence="3">SpSt-637</strain>
        <strain evidence="2">SpSt-667</strain>
    </source>
</reference>
<proteinExistence type="predicted"/>
<dbReference type="EMBL" id="DTBD01000022">
    <property type="protein sequence ID" value="HGQ64182.1"/>
    <property type="molecule type" value="Genomic_DNA"/>
</dbReference>
<name>A0A7C4NLB4_9CREN</name>
<comment type="caution">
    <text evidence="3">The sequence shown here is derived from an EMBL/GenBank/DDBJ whole genome shotgun (WGS) entry which is preliminary data.</text>
</comment>
<dbReference type="InterPro" id="IPR007029">
    <property type="entry name" value="YHS_dom"/>
</dbReference>
<dbReference type="Gene3D" id="1.10.620.20">
    <property type="entry name" value="Ribonucleotide Reductase, subunit A"/>
    <property type="match status" value="1"/>
</dbReference>
<evidence type="ECO:0000259" key="1">
    <source>
        <dbReference type="SMART" id="SM00746"/>
    </source>
</evidence>
<accession>A0A7C4NLB4</accession>